<dbReference type="STRING" id="1763538.LPB68_08300"/>
<dbReference type="KEGG" id="pcx:LPB68_08300"/>
<organism evidence="1 2">
    <name type="scientific">Paenibacillus crassostreae</name>
    <dbReference type="NCBI Taxonomy" id="1763538"/>
    <lineage>
        <taxon>Bacteria</taxon>
        <taxon>Bacillati</taxon>
        <taxon>Bacillota</taxon>
        <taxon>Bacilli</taxon>
        <taxon>Bacillales</taxon>
        <taxon>Paenibacillaceae</taxon>
        <taxon>Paenibacillus</taxon>
    </lineage>
</organism>
<accession>A0A167GLI4</accession>
<name>A0A167GLI4_9BACL</name>
<comment type="caution">
    <text evidence="1">The sequence shown here is derived from an EMBL/GenBank/DDBJ whole genome shotgun (WGS) entry which is preliminary data.</text>
</comment>
<gene>
    <name evidence="1" type="ORF">PNBC_01380</name>
</gene>
<dbReference type="OrthoDB" id="2657532at2"/>
<dbReference type="AlphaFoldDB" id="A0A167GLI4"/>
<proteinExistence type="predicted"/>
<reference evidence="1 2" key="1">
    <citation type="submission" date="2016-02" db="EMBL/GenBank/DDBJ databases">
        <title>Paenibacillus sp. LPB0068, isolated from Crassostrea gigas.</title>
        <authorList>
            <person name="Shin S.-K."/>
            <person name="Yi H."/>
        </authorList>
    </citation>
    <scope>NUCLEOTIDE SEQUENCE [LARGE SCALE GENOMIC DNA]</scope>
    <source>
        <strain evidence="1 2">LPB0068</strain>
    </source>
</reference>
<dbReference type="Proteomes" id="UP000077134">
    <property type="component" value="Unassembled WGS sequence"/>
</dbReference>
<evidence type="ECO:0000313" key="2">
    <source>
        <dbReference type="Proteomes" id="UP000077134"/>
    </source>
</evidence>
<protein>
    <submittedName>
        <fullName evidence="1">Uncharacterized protein</fullName>
    </submittedName>
</protein>
<keyword evidence="2" id="KW-1185">Reference proteome</keyword>
<dbReference type="RefSeq" id="WP_068654497.1">
    <property type="nucleotide sequence ID" value="NZ_CP017770.1"/>
</dbReference>
<evidence type="ECO:0000313" key="1">
    <source>
        <dbReference type="EMBL" id="OAB77688.1"/>
    </source>
</evidence>
<sequence>MSNDIRISQHTAILLEHARKVLNDEEQIKEAIRLNDVNLLQDAEEEHYQYDDFLTYTNAHNEQIEQALEGYQMTFNTRNGLKIWVEKKFNLQANVDFKFGENRIDELQLNQRQLAQLRQALAVNWTIIENSHHDGLHEVSLVLRVSE</sequence>
<dbReference type="EMBL" id="LSFN01000002">
    <property type="protein sequence ID" value="OAB77688.1"/>
    <property type="molecule type" value="Genomic_DNA"/>
</dbReference>